<sequence>MPVDTETGDGGAAESVKRRRYTLDELIAKCDPTAPAPEIDRLWTEGEPVGDEVL</sequence>
<keyword evidence="2" id="KW-1185">Reference proteome</keyword>
<organism evidence="1 2">
    <name type="scientific">Skermanella aerolata</name>
    <dbReference type="NCBI Taxonomy" id="393310"/>
    <lineage>
        <taxon>Bacteria</taxon>
        <taxon>Pseudomonadati</taxon>
        <taxon>Pseudomonadota</taxon>
        <taxon>Alphaproteobacteria</taxon>
        <taxon>Rhodospirillales</taxon>
        <taxon>Azospirillaceae</taxon>
        <taxon>Skermanella</taxon>
    </lineage>
</organism>
<proteinExistence type="predicted"/>
<dbReference type="EMBL" id="BJYZ01000016">
    <property type="protein sequence ID" value="GEO39454.1"/>
    <property type="molecule type" value="Genomic_DNA"/>
</dbReference>
<accession>A0A512DSK5</accession>
<name>A0A512DSK5_9PROT</name>
<evidence type="ECO:0008006" key="3">
    <source>
        <dbReference type="Google" id="ProtNLM"/>
    </source>
</evidence>
<protein>
    <recommendedName>
        <fullName evidence="3">Antitoxin</fullName>
    </recommendedName>
</protein>
<dbReference type="RefSeq" id="WP_157599330.1">
    <property type="nucleotide sequence ID" value="NZ_BJYZ01000016.1"/>
</dbReference>
<dbReference type="AlphaFoldDB" id="A0A512DSK5"/>
<dbReference type="Proteomes" id="UP000321523">
    <property type="component" value="Unassembled WGS sequence"/>
</dbReference>
<evidence type="ECO:0000313" key="2">
    <source>
        <dbReference type="Proteomes" id="UP000321523"/>
    </source>
</evidence>
<reference evidence="1 2" key="1">
    <citation type="submission" date="2019-07" db="EMBL/GenBank/DDBJ databases">
        <title>Whole genome shotgun sequence of Skermanella aerolata NBRC 106429.</title>
        <authorList>
            <person name="Hosoyama A."/>
            <person name="Uohara A."/>
            <person name="Ohji S."/>
            <person name="Ichikawa N."/>
        </authorList>
    </citation>
    <scope>NUCLEOTIDE SEQUENCE [LARGE SCALE GENOMIC DNA]</scope>
    <source>
        <strain evidence="1 2">NBRC 106429</strain>
    </source>
</reference>
<comment type="caution">
    <text evidence="1">The sequence shown here is derived from an EMBL/GenBank/DDBJ whole genome shotgun (WGS) entry which is preliminary data.</text>
</comment>
<evidence type="ECO:0000313" key="1">
    <source>
        <dbReference type="EMBL" id="GEO39454.1"/>
    </source>
</evidence>
<gene>
    <name evidence="1" type="ORF">SAE02_36020</name>
</gene>